<dbReference type="AlphaFoldDB" id="A0A6A7WC28"/>
<proteinExistence type="predicted"/>
<protein>
    <submittedName>
        <fullName evidence="2">DUF262 domain-containing protein</fullName>
    </submittedName>
</protein>
<feature type="domain" description="GmrSD restriction endonucleases N-terminal" evidence="1">
    <location>
        <begin position="18"/>
        <end position="212"/>
    </location>
</feature>
<comment type="caution">
    <text evidence="2">The sequence shown here is derived from an EMBL/GenBank/DDBJ whole genome shotgun (WGS) entry which is preliminary data.</text>
</comment>
<evidence type="ECO:0000313" key="2">
    <source>
        <dbReference type="EMBL" id="MQP12039.1"/>
    </source>
</evidence>
<sequence length="688" mass="79972">MKDLKSILKECSIREIYCDNHGAPITYEIPVYQRNYAWERDEICALIKDVHDSMDVGKTVYYIGTLVTYKRDENKYEVIDGQQRLTTIFLILRALGVQNIYNSLTYSARKASASTIEALSGRGEKDDLGKMPDLGEMPDLGIKNGFESAKAGLNEIVGMAQTDVDKFKEYFLNHVHIIHYRVPKDVDLNHYFEVMNSRGEQLEKHEIVKAKLSKQFIGDNTSMEKFSHIWEACSDMCFYVQQKMSDMKTVFGENMDSFVLESFDAFADMPANAGNSLGRKTIAELLNTPVKPVPQSTTLDENDRFQPIIDFPNFLLIVLKITRMKEQGFDPLKLSLDDKELLNEFEKITITADFVKRFAYNLLKAKYFLDNYVVHHTLGEDRISENPWKLQRYYKNGNAIYLKDLSEDKPVQAELVQLLSMFEVTFTAKQRKNYLFYCLYHLFESDNISDYLVFMRDLADKYFFDVYLNAEKLNERNQPKPNSFDDTMIRNGHLNVELENVERDFNRIYPKGAPNIPLYVFDYTDYKIWRKYAEELRGEKAKKGDAKRIGFFQDLGCSDFELEVFNNFYFSRTRKSLEHYYPQAKAGSDKPVSSEDINCFGNFAMIGSDANSSGSDWNPIDKKNRYLDSKSNQVSTASLKFRIMLQICQDNYDDGIKNETAKRPFGLEWNVDDMNEHQERMLKIVMKS</sequence>
<dbReference type="InterPro" id="IPR004919">
    <property type="entry name" value="GmrSD_N"/>
</dbReference>
<dbReference type="EMBL" id="VZAD01000066">
    <property type="protein sequence ID" value="MQP12039.1"/>
    <property type="molecule type" value="Genomic_DNA"/>
</dbReference>
<reference evidence="2 3" key="1">
    <citation type="submission" date="2019-09" db="EMBL/GenBank/DDBJ databases">
        <title>Distinct polysaccharide growth profiles of human intestinal Prevotella copri isolates.</title>
        <authorList>
            <person name="Fehlner-Peach H."/>
            <person name="Magnabosco C."/>
            <person name="Raghavan V."/>
            <person name="Scher J.U."/>
            <person name="Tett A."/>
            <person name="Cox L.M."/>
            <person name="Gottsegen C."/>
            <person name="Watters A."/>
            <person name="Wiltshire- Gordon J.D."/>
            <person name="Segata N."/>
            <person name="Bonneau R."/>
            <person name="Littman D.R."/>
        </authorList>
    </citation>
    <scope>NUCLEOTIDE SEQUENCE [LARGE SCALE GENOMIC DNA]</scope>
    <source>
        <strain evidence="3">iAQ1173</strain>
    </source>
</reference>
<gene>
    <name evidence="2" type="ORF">F7D20_08755</name>
</gene>
<dbReference type="Proteomes" id="UP000384372">
    <property type="component" value="Unassembled WGS sequence"/>
</dbReference>
<accession>A0A6A7WC28</accession>
<dbReference type="PANTHER" id="PTHR35149">
    <property type="entry name" value="SLL5132 PROTEIN"/>
    <property type="match status" value="1"/>
</dbReference>
<dbReference type="PANTHER" id="PTHR35149:SF1">
    <property type="entry name" value="DUF5655 DOMAIN-CONTAINING PROTEIN"/>
    <property type="match status" value="1"/>
</dbReference>
<keyword evidence="3" id="KW-1185">Reference proteome</keyword>
<dbReference type="RefSeq" id="WP_158463710.1">
    <property type="nucleotide sequence ID" value="NZ_VZAD01000066.1"/>
</dbReference>
<dbReference type="Pfam" id="PF03235">
    <property type="entry name" value="GmrSD_N"/>
    <property type="match status" value="1"/>
</dbReference>
<name>A0A6A7WC28_9BACT</name>
<dbReference type="OrthoDB" id="9798761at2"/>
<evidence type="ECO:0000313" key="3">
    <source>
        <dbReference type="Proteomes" id="UP000384372"/>
    </source>
</evidence>
<organism evidence="2 3">
    <name type="scientific">Segatella copri</name>
    <dbReference type="NCBI Taxonomy" id="165179"/>
    <lineage>
        <taxon>Bacteria</taxon>
        <taxon>Pseudomonadati</taxon>
        <taxon>Bacteroidota</taxon>
        <taxon>Bacteroidia</taxon>
        <taxon>Bacteroidales</taxon>
        <taxon>Prevotellaceae</taxon>
        <taxon>Segatella</taxon>
    </lineage>
</organism>
<evidence type="ECO:0000259" key="1">
    <source>
        <dbReference type="Pfam" id="PF03235"/>
    </source>
</evidence>